<dbReference type="AlphaFoldDB" id="A0A4C1WVJ8"/>
<name>A0A4C1WVJ8_EUMVA</name>
<dbReference type="EMBL" id="BGZK01000640">
    <property type="protein sequence ID" value="GBP54137.1"/>
    <property type="molecule type" value="Genomic_DNA"/>
</dbReference>
<evidence type="ECO:0000313" key="1">
    <source>
        <dbReference type="EMBL" id="GBP54137.1"/>
    </source>
</evidence>
<sequence>MNAGSNLGIWKPETINKCAKKAFKISYKCDSEGGFCKKLSVRFSPLRGRYCHGVNSVNGKLSAQTHTHTTTDCSSLRPPQPQVLRFTCTNDFDIIVSPLTSGDWWPC</sequence>
<reference evidence="1 2" key="1">
    <citation type="journal article" date="2019" name="Commun. Biol.">
        <title>The bagworm genome reveals a unique fibroin gene that provides high tensile strength.</title>
        <authorList>
            <person name="Kono N."/>
            <person name="Nakamura H."/>
            <person name="Ohtoshi R."/>
            <person name="Tomita M."/>
            <person name="Numata K."/>
            <person name="Arakawa K."/>
        </authorList>
    </citation>
    <scope>NUCLEOTIDE SEQUENCE [LARGE SCALE GENOMIC DNA]</scope>
</reference>
<keyword evidence="2" id="KW-1185">Reference proteome</keyword>
<proteinExistence type="predicted"/>
<comment type="caution">
    <text evidence="1">The sequence shown here is derived from an EMBL/GenBank/DDBJ whole genome shotgun (WGS) entry which is preliminary data.</text>
</comment>
<dbReference type="Proteomes" id="UP000299102">
    <property type="component" value="Unassembled WGS sequence"/>
</dbReference>
<evidence type="ECO:0000313" key="2">
    <source>
        <dbReference type="Proteomes" id="UP000299102"/>
    </source>
</evidence>
<organism evidence="1 2">
    <name type="scientific">Eumeta variegata</name>
    <name type="common">Bagworm moth</name>
    <name type="synonym">Eumeta japonica</name>
    <dbReference type="NCBI Taxonomy" id="151549"/>
    <lineage>
        <taxon>Eukaryota</taxon>
        <taxon>Metazoa</taxon>
        <taxon>Ecdysozoa</taxon>
        <taxon>Arthropoda</taxon>
        <taxon>Hexapoda</taxon>
        <taxon>Insecta</taxon>
        <taxon>Pterygota</taxon>
        <taxon>Neoptera</taxon>
        <taxon>Endopterygota</taxon>
        <taxon>Lepidoptera</taxon>
        <taxon>Glossata</taxon>
        <taxon>Ditrysia</taxon>
        <taxon>Tineoidea</taxon>
        <taxon>Psychidae</taxon>
        <taxon>Oiketicinae</taxon>
        <taxon>Eumeta</taxon>
    </lineage>
</organism>
<accession>A0A4C1WVJ8</accession>
<gene>
    <name evidence="1" type="ORF">EVAR_46503_1</name>
</gene>
<protein>
    <submittedName>
        <fullName evidence="1">Uncharacterized protein</fullName>
    </submittedName>
</protein>